<comment type="similarity">
    <text evidence="1">Belongs to the CDC123 family.</text>
</comment>
<gene>
    <name evidence="3" type="ORF">GSI_15063</name>
</gene>
<dbReference type="OrthoDB" id="360540at2759"/>
<comment type="caution">
    <text evidence="3">The sequence shown here is derived from an EMBL/GenBank/DDBJ whole genome shotgun (WGS) entry which is preliminary data.</text>
</comment>
<feature type="compositionally biased region" description="Acidic residues" evidence="2">
    <location>
        <begin position="347"/>
        <end position="358"/>
    </location>
</feature>
<reference evidence="3 4" key="1">
    <citation type="journal article" date="2015" name="Sci. Rep.">
        <title>Chromosome-level genome map provides insights into diverse defense mechanisms in the medicinal fungus Ganoderma sinense.</title>
        <authorList>
            <person name="Zhu Y."/>
            <person name="Xu J."/>
            <person name="Sun C."/>
            <person name="Zhou S."/>
            <person name="Xu H."/>
            <person name="Nelson D.R."/>
            <person name="Qian J."/>
            <person name="Song J."/>
            <person name="Luo H."/>
            <person name="Xiang L."/>
            <person name="Li Y."/>
            <person name="Xu Z."/>
            <person name="Ji A."/>
            <person name="Wang L."/>
            <person name="Lu S."/>
            <person name="Hayward A."/>
            <person name="Sun W."/>
            <person name="Li X."/>
            <person name="Schwartz D.C."/>
            <person name="Wang Y."/>
            <person name="Chen S."/>
        </authorList>
    </citation>
    <scope>NUCLEOTIDE SEQUENCE [LARGE SCALE GENOMIC DNA]</scope>
    <source>
        <strain evidence="3 4">ZZ0214-1</strain>
    </source>
</reference>
<organism evidence="3 4">
    <name type="scientific">Ganoderma sinense ZZ0214-1</name>
    <dbReference type="NCBI Taxonomy" id="1077348"/>
    <lineage>
        <taxon>Eukaryota</taxon>
        <taxon>Fungi</taxon>
        <taxon>Dikarya</taxon>
        <taxon>Basidiomycota</taxon>
        <taxon>Agaricomycotina</taxon>
        <taxon>Agaricomycetes</taxon>
        <taxon>Polyporales</taxon>
        <taxon>Polyporaceae</taxon>
        <taxon>Ganoderma</taxon>
    </lineage>
</organism>
<evidence type="ECO:0000256" key="2">
    <source>
        <dbReference type="SAM" id="MobiDB-lite"/>
    </source>
</evidence>
<dbReference type="PANTHER" id="PTHR15323:SF6">
    <property type="entry name" value="CELL DIVISION CYCLE PROTEIN 123 HOMOLOG"/>
    <property type="match status" value="1"/>
</dbReference>
<dbReference type="AlphaFoldDB" id="A0A2G8RLH7"/>
<protein>
    <submittedName>
        <fullName evidence="3">Uncharacterized protein</fullName>
    </submittedName>
</protein>
<evidence type="ECO:0000313" key="3">
    <source>
        <dbReference type="EMBL" id="PIL22375.1"/>
    </source>
</evidence>
<dbReference type="Proteomes" id="UP000230002">
    <property type="component" value="Unassembled WGS sequence"/>
</dbReference>
<feature type="region of interest" description="Disordered" evidence="2">
    <location>
        <begin position="63"/>
        <end position="90"/>
    </location>
</feature>
<dbReference type="PANTHER" id="PTHR15323">
    <property type="entry name" value="D123 PROTEIN"/>
    <property type="match status" value="1"/>
</dbReference>
<sequence length="358" mass="40816">MPAPISIPPVFPLYAPSALLAFQFSCWYPTFRPYSIKSTVIRPLSTDFREYLDSDGVFVPDGAEDLPAESTLSDDDESSDGNEEEPRKFSFPELDAQIREAVAAYGAVFPKLNFSSPRDAAWMLPASSPLKCISPADVYLLLKSSDFVQHDLDPELVFDGCEPAHKTESPIPYDLELVLRKWYPVDRARELRCFVRQEVLIGISQRDPNFYDFWNERDTQQKVLHAIIAFWETNIKGKWEQTQGDYVFDFLLTRDLSRGHIIDFNPYHPRTDPLLFTYDELHSILLARPETPELRVVDSPSHPAATRNAPAHQHNMMPIEAFAMSSGRDITQFADAWQDEIQKSMANEDEDDESASSD</sequence>
<dbReference type="GO" id="GO:0005737">
    <property type="term" value="C:cytoplasm"/>
    <property type="evidence" value="ECO:0007669"/>
    <property type="project" value="TreeGrafter"/>
</dbReference>
<evidence type="ECO:0000256" key="1">
    <source>
        <dbReference type="ARBA" id="ARBA00011047"/>
    </source>
</evidence>
<feature type="region of interest" description="Disordered" evidence="2">
    <location>
        <begin position="339"/>
        <end position="358"/>
    </location>
</feature>
<accession>A0A2G8RLH7</accession>
<dbReference type="InterPro" id="IPR009772">
    <property type="entry name" value="CDC123"/>
</dbReference>
<proteinExistence type="inferred from homology"/>
<dbReference type="Pfam" id="PF07065">
    <property type="entry name" value="D123"/>
    <property type="match status" value="1"/>
</dbReference>
<keyword evidence="4" id="KW-1185">Reference proteome</keyword>
<feature type="compositionally biased region" description="Acidic residues" evidence="2">
    <location>
        <begin position="63"/>
        <end position="83"/>
    </location>
</feature>
<evidence type="ECO:0000313" key="4">
    <source>
        <dbReference type="Proteomes" id="UP000230002"/>
    </source>
</evidence>
<name>A0A2G8RLH7_9APHY</name>
<dbReference type="EMBL" id="AYKW01000069">
    <property type="protein sequence ID" value="PIL22375.1"/>
    <property type="molecule type" value="Genomic_DNA"/>
</dbReference>
<dbReference type="STRING" id="1077348.A0A2G8RLH7"/>